<organism evidence="1 2">
    <name type="scientific">Romanomermis culicivorax</name>
    <name type="common">Nematode worm</name>
    <dbReference type="NCBI Taxonomy" id="13658"/>
    <lineage>
        <taxon>Eukaryota</taxon>
        <taxon>Metazoa</taxon>
        <taxon>Ecdysozoa</taxon>
        <taxon>Nematoda</taxon>
        <taxon>Enoplea</taxon>
        <taxon>Dorylaimia</taxon>
        <taxon>Mermithida</taxon>
        <taxon>Mermithoidea</taxon>
        <taxon>Mermithidae</taxon>
        <taxon>Romanomermis</taxon>
    </lineage>
</organism>
<dbReference type="GO" id="GO:0005975">
    <property type="term" value="P:carbohydrate metabolic process"/>
    <property type="evidence" value="ECO:0007669"/>
    <property type="project" value="InterPro"/>
</dbReference>
<dbReference type="SUPFAM" id="SSF48208">
    <property type="entry name" value="Six-hairpin glycosidases"/>
    <property type="match status" value="1"/>
</dbReference>
<proteinExistence type="predicted"/>
<sequence length="364" mass="42315">MENTVDRIKRILNKVYGEFSPVAWKPKSFKDNKSRYLWTDAYGVVSFLNLFCITKDEAFLNQAKILIKSVHDVLGKTRDGRERLGNATEDHPTLGGLRLCKFSCYKSLSQSSHVQRMKRKIGKPNDEGSSMDGDGQYYHYLTKWMFALNRMTFVTTDSTYNKWAIELAQSIHPHFVEKSESGMAKRMCWKVSINLSKPLVNSEGGLDPYDGYVTYCILRDTSNDSDTLSSEINDLKNLIDRRYESYSTHDTLDAGEALWLTSWCSGEPWAQRVYRVARSAVNILRERGEFDETHRHRLAFREFGTTIGVQMHEEMMSVDHWRNTNEKVHEFWYHYLYERDIDITPVMYCCSLFPGVLNPNFAMS</sequence>
<reference evidence="2" key="1">
    <citation type="submission" date="2022-11" db="UniProtKB">
        <authorList>
            <consortium name="WormBaseParasite"/>
        </authorList>
    </citation>
    <scope>IDENTIFICATION</scope>
</reference>
<dbReference type="WBParaSite" id="nRc.2.0.1.t29410-RA">
    <property type="protein sequence ID" value="nRc.2.0.1.t29410-RA"/>
    <property type="gene ID" value="nRc.2.0.1.g29410"/>
</dbReference>
<dbReference type="Proteomes" id="UP000887565">
    <property type="component" value="Unplaced"/>
</dbReference>
<evidence type="ECO:0000313" key="1">
    <source>
        <dbReference type="Proteomes" id="UP000887565"/>
    </source>
</evidence>
<keyword evidence="1" id="KW-1185">Reference proteome</keyword>
<accession>A0A915JSW7</accession>
<dbReference type="AlphaFoldDB" id="A0A915JSW7"/>
<dbReference type="OMA" id="YLTISHR"/>
<dbReference type="InterPro" id="IPR008928">
    <property type="entry name" value="6-hairpin_glycosidase_sf"/>
</dbReference>
<evidence type="ECO:0000313" key="2">
    <source>
        <dbReference type="WBParaSite" id="nRc.2.0.1.t29410-RA"/>
    </source>
</evidence>
<name>A0A915JSW7_ROMCU</name>
<protein>
    <submittedName>
        <fullName evidence="2">Alpha-1,2-Mannosidase</fullName>
    </submittedName>
</protein>